<accession>A0A7W2ERA6</accession>
<evidence type="ECO:0000259" key="4">
    <source>
        <dbReference type="Pfam" id="PF00534"/>
    </source>
</evidence>
<organism evidence="5 6">
    <name type="scientific">Rugamonas brunnea</name>
    <dbReference type="NCBI Taxonomy" id="2758569"/>
    <lineage>
        <taxon>Bacteria</taxon>
        <taxon>Pseudomonadati</taxon>
        <taxon>Pseudomonadota</taxon>
        <taxon>Betaproteobacteria</taxon>
        <taxon>Burkholderiales</taxon>
        <taxon>Oxalobacteraceae</taxon>
        <taxon>Telluria group</taxon>
        <taxon>Rugamonas</taxon>
    </lineage>
</organism>
<dbReference type="CDD" id="cd03801">
    <property type="entry name" value="GT4_PimA-like"/>
    <property type="match status" value="1"/>
</dbReference>
<dbReference type="RefSeq" id="WP_182161456.1">
    <property type="nucleotide sequence ID" value="NZ_JACEZT010000004.1"/>
</dbReference>
<dbReference type="PANTHER" id="PTHR12526:SF640">
    <property type="entry name" value="COLANIC ACID BIOSYNTHESIS GLYCOSYLTRANSFERASE WCAL-RELATED"/>
    <property type="match status" value="1"/>
</dbReference>
<gene>
    <name evidence="5" type="ORF">H3H37_08750</name>
</gene>
<feature type="domain" description="Glycosyl transferase family 1" evidence="4">
    <location>
        <begin position="166"/>
        <end position="322"/>
    </location>
</feature>
<keyword evidence="3 5" id="KW-0808">Transferase</keyword>
<proteinExistence type="inferred from homology"/>
<dbReference type="EMBL" id="JACEZT010000004">
    <property type="protein sequence ID" value="MBA5637143.1"/>
    <property type="molecule type" value="Genomic_DNA"/>
</dbReference>
<dbReference type="AlphaFoldDB" id="A0A7W2ERA6"/>
<dbReference type="Pfam" id="PF00534">
    <property type="entry name" value="Glycos_transf_1"/>
    <property type="match status" value="1"/>
</dbReference>
<keyword evidence="2" id="KW-0328">Glycosyltransferase</keyword>
<keyword evidence="6" id="KW-1185">Reference proteome</keyword>
<evidence type="ECO:0000256" key="2">
    <source>
        <dbReference type="ARBA" id="ARBA00022676"/>
    </source>
</evidence>
<dbReference type="InterPro" id="IPR001296">
    <property type="entry name" value="Glyco_trans_1"/>
</dbReference>
<evidence type="ECO:0000313" key="6">
    <source>
        <dbReference type="Proteomes" id="UP000534388"/>
    </source>
</evidence>
<dbReference type="Gene3D" id="3.40.50.2000">
    <property type="entry name" value="Glycogen Phosphorylase B"/>
    <property type="match status" value="2"/>
</dbReference>
<dbReference type="PANTHER" id="PTHR12526">
    <property type="entry name" value="GLYCOSYLTRANSFERASE"/>
    <property type="match status" value="1"/>
</dbReference>
<sequence length="350" mass="37268">MIGTRFDTMGGISSVVNVYRAAGLFDRYPIRYVATHADGGAATKALIALRALATFMWLLATGQVGLLHIHVSSRASFWRKLPFFLLAHATGRPTIVHIHSGAFHTFYDGCGKLGKGLIRYVLDHATRVVVLSQTWKRWVESVSSNRHVTAIYNPVLLAAGAPATPAAQPTVLVLGRIGKNKGSYDLLDAARRIHDDIPGLSLQMGGDGELEQMRAAAAGAHLADCVQLLGWVSGDAKQQAMGRARVYALPSYNEGLPMSVLEAMAAGLPVVTTPVGGIPEAVTDGVEGYLITPGDVDALADRLKRLLQDGALAAQMGQAARRKIEHTFSTDVILPRIGALYGELGMGGAR</sequence>
<evidence type="ECO:0000256" key="3">
    <source>
        <dbReference type="ARBA" id="ARBA00022679"/>
    </source>
</evidence>
<comment type="similarity">
    <text evidence="1">Belongs to the glycosyltransferase group 1 family. Glycosyltransferase 4 subfamily.</text>
</comment>
<name>A0A7W2ERA6_9BURK</name>
<dbReference type="Proteomes" id="UP000534388">
    <property type="component" value="Unassembled WGS sequence"/>
</dbReference>
<reference evidence="5 6" key="1">
    <citation type="submission" date="2020-07" db="EMBL/GenBank/DDBJ databases">
        <title>Novel species isolated from subtropical streams in China.</title>
        <authorList>
            <person name="Lu H."/>
        </authorList>
    </citation>
    <scope>NUCLEOTIDE SEQUENCE [LARGE SCALE GENOMIC DNA]</scope>
    <source>
        <strain evidence="5 6">LX20W</strain>
    </source>
</reference>
<dbReference type="GO" id="GO:0016757">
    <property type="term" value="F:glycosyltransferase activity"/>
    <property type="evidence" value="ECO:0007669"/>
    <property type="project" value="UniProtKB-KW"/>
</dbReference>
<evidence type="ECO:0000256" key="1">
    <source>
        <dbReference type="ARBA" id="ARBA00009481"/>
    </source>
</evidence>
<evidence type="ECO:0000313" key="5">
    <source>
        <dbReference type="EMBL" id="MBA5637143.1"/>
    </source>
</evidence>
<dbReference type="SUPFAM" id="SSF53756">
    <property type="entry name" value="UDP-Glycosyltransferase/glycogen phosphorylase"/>
    <property type="match status" value="1"/>
</dbReference>
<comment type="caution">
    <text evidence="5">The sequence shown here is derived from an EMBL/GenBank/DDBJ whole genome shotgun (WGS) entry which is preliminary data.</text>
</comment>
<protein>
    <submittedName>
        <fullName evidence="5">Glycosyltransferase family 4 protein</fullName>
    </submittedName>
</protein>